<evidence type="ECO:0000256" key="1">
    <source>
        <dbReference type="ARBA" id="ARBA00023015"/>
    </source>
</evidence>
<dbReference type="InterPro" id="IPR036390">
    <property type="entry name" value="WH_DNA-bd_sf"/>
</dbReference>
<organism evidence="6 7">
    <name type="scientific">Labrys monachus</name>
    <dbReference type="NCBI Taxonomy" id="217067"/>
    <lineage>
        <taxon>Bacteria</taxon>
        <taxon>Pseudomonadati</taxon>
        <taxon>Pseudomonadota</taxon>
        <taxon>Alphaproteobacteria</taxon>
        <taxon>Hyphomicrobiales</taxon>
        <taxon>Xanthobacteraceae</taxon>
        <taxon>Labrys</taxon>
    </lineage>
</organism>
<feature type="domain" description="HTH iclR-type" evidence="4">
    <location>
        <begin position="5"/>
        <end position="66"/>
    </location>
</feature>
<dbReference type="GO" id="GO:0003677">
    <property type="term" value="F:DNA binding"/>
    <property type="evidence" value="ECO:0007669"/>
    <property type="project" value="UniProtKB-KW"/>
</dbReference>
<dbReference type="InterPro" id="IPR014757">
    <property type="entry name" value="Tscrpt_reg_IclR_C"/>
</dbReference>
<comment type="caution">
    <text evidence="6">The sequence shown here is derived from an EMBL/GenBank/DDBJ whole genome shotgun (WGS) entry which is preliminary data.</text>
</comment>
<accession>A0ABU0FDW6</accession>
<dbReference type="PANTHER" id="PTHR30136:SF24">
    <property type="entry name" value="HTH-TYPE TRANSCRIPTIONAL REPRESSOR ALLR"/>
    <property type="match status" value="1"/>
</dbReference>
<evidence type="ECO:0000256" key="2">
    <source>
        <dbReference type="ARBA" id="ARBA00023125"/>
    </source>
</evidence>
<evidence type="ECO:0000313" key="7">
    <source>
        <dbReference type="Proteomes" id="UP001237448"/>
    </source>
</evidence>
<name>A0ABU0FDW6_9HYPH</name>
<dbReference type="Pfam" id="PF09339">
    <property type="entry name" value="HTH_IclR"/>
    <property type="match status" value="1"/>
</dbReference>
<evidence type="ECO:0000256" key="3">
    <source>
        <dbReference type="ARBA" id="ARBA00023163"/>
    </source>
</evidence>
<feature type="domain" description="IclR-ED" evidence="5">
    <location>
        <begin position="60"/>
        <end position="251"/>
    </location>
</feature>
<dbReference type="InterPro" id="IPR029016">
    <property type="entry name" value="GAF-like_dom_sf"/>
</dbReference>
<dbReference type="SUPFAM" id="SSF46785">
    <property type="entry name" value="Winged helix' DNA-binding domain"/>
    <property type="match status" value="1"/>
</dbReference>
<keyword evidence="7" id="KW-1185">Reference proteome</keyword>
<evidence type="ECO:0000259" key="4">
    <source>
        <dbReference type="PROSITE" id="PS51077"/>
    </source>
</evidence>
<dbReference type="InterPro" id="IPR050707">
    <property type="entry name" value="HTH_MetabolicPath_Reg"/>
</dbReference>
<dbReference type="PROSITE" id="PS51077">
    <property type="entry name" value="HTH_ICLR"/>
    <property type="match status" value="1"/>
</dbReference>
<dbReference type="InterPro" id="IPR005471">
    <property type="entry name" value="Tscrpt_reg_IclR_N"/>
</dbReference>
<dbReference type="SMART" id="SM00346">
    <property type="entry name" value="HTH_ICLR"/>
    <property type="match status" value="1"/>
</dbReference>
<sequence>MNEEVKSAVRVLEMLELLARSTRPVSLKEVALELGYPKSSAHQLLATLVSRGYAMREDGERYRLNEACRSGPGWTGGGDAQLIALAQPVMRQLRDQCGETVLLGVRMRDGRLKTIAKCVGSMPVRYDSELAGGLPSYCTALGRVLLAYWDPVLTDRHLARERIVRLTDHTTVDRVRIRSLIQDARREGFAISDQEMDADGCGVAAPIYDAGGTVVAALDIAVVAQRFASRKQSLLDLVVAHARTISARNGFRPEAHGEAGA</sequence>
<gene>
    <name evidence="6" type="ORF">J3R73_002595</name>
</gene>
<dbReference type="InterPro" id="IPR036388">
    <property type="entry name" value="WH-like_DNA-bd_sf"/>
</dbReference>
<keyword evidence="1" id="KW-0805">Transcription regulation</keyword>
<dbReference type="RefSeq" id="WP_307427259.1">
    <property type="nucleotide sequence ID" value="NZ_JAUSVK010000001.1"/>
</dbReference>
<protein>
    <submittedName>
        <fullName evidence="6">DNA-binding IclR family transcriptional regulator</fullName>
    </submittedName>
</protein>
<proteinExistence type="predicted"/>
<dbReference type="PROSITE" id="PS51078">
    <property type="entry name" value="ICLR_ED"/>
    <property type="match status" value="1"/>
</dbReference>
<dbReference type="Gene3D" id="1.10.10.10">
    <property type="entry name" value="Winged helix-like DNA-binding domain superfamily/Winged helix DNA-binding domain"/>
    <property type="match status" value="1"/>
</dbReference>
<dbReference type="PANTHER" id="PTHR30136">
    <property type="entry name" value="HELIX-TURN-HELIX TRANSCRIPTIONAL REGULATOR, ICLR FAMILY"/>
    <property type="match status" value="1"/>
</dbReference>
<dbReference type="Proteomes" id="UP001237448">
    <property type="component" value="Unassembled WGS sequence"/>
</dbReference>
<keyword evidence="2 6" id="KW-0238">DNA-binding</keyword>
<dbReference type="Gene3D" id="3.30.450.40">
    <property type="match status" value="1"/>
</dbReference>
<keyword evidence="3" id="KW-0804">Transcription</keyword>
<evidence type="ECO:0000259" key="5">
    <source>
        <dbReference type="PROSITE" id="PS51078"/>
    </source>
</evidence>
<reference evidence="6 7" key="1">
    <citation type="submission" date="2023-07" db="EMBL/GenBank/DDBJ databases">
        <title>Genomic Encyclopedia of Type Strains, Phase IV (KMG-IV): sequencing the most valuable type-strain genomes for metagenomic binning, comparative biology and taxonomic classification.</title>
        <authorList>
            <person name="Goeker M."/>
        </authorList>
    </citation>
    <scope>NUCLEOTIDE SEQUENCE [LARGE SCALE GENOMIC DNA]</scope>
    <source>
        <strain evidence="6 7">DSM 5896</strain>
    </source>
</reference>
<dbReference type="EMBL" id="JAUSVK010000001">
    <property type="protein sequence ID" value="MDQ0392803.1"/>
    <property type="molecule type" value="Genomic_DNA"/>
</dbReference>
<evidence type="ECO:0000313" key="6">
    <source>
        <dbReference type="EMBL" id="MDQ0392803.1"/>
    </source>
</evidence>
<dbReference type="Pfam" id="PF01614">
    <property type="entry name" value="IclR_C"/>
    <property type="match status" value="1"/>
</dbReference>
<dbReference type="SUPFAM" id="SSF55781">
    <property type="entry name" value="GAF domain-like"/>
    <property type="match status" value="1"/>
</dbReference>